<evidence type="ECO:0000313" key="6">
    <source>
        <dbReference type="Proteomes" id="UP000310708"/>
    </source>
</evidence>
<dbReference type="Proteomes" id="UP000305647">
    <property type="component" value="Unassembled WGS sequence"/>
</dbReference>
<reference evidence="4 5" key="1">
    <citation type="submission" date="2019-03" db="EMBL/GenBank/DDBJ databases">
        <title>Sequencing 25 genomes of Wallemia mellicola.</title>
        <authorList>
            <person name="Gostincar C."/>
        </authorList>
    </citation>
    <scope>NUCLEOTIDE SEQUENCE [LARGE SCALE GENOMIC DNA]</scope>
    <source>
        <strain evidence="1 5">EXF-6152</strain>
        <strain evidence="3 6">EXF-757</strain>
        <strain evidence="2 4">EXF-8738</strain>
    </source>
</reference>
<evidence type="ECO:0000313" key="3">
    <source>
        <dbReference type="EMBL" id="TIC64453.1"/>
    </source>
</evidence>
<evidence type="ECO:0000313" key="4">
    <source>
        <dbReference type="Proteomes" id="UP000305647"/>
    </source>
</evidence>
<evidence type="ECO:0000313" key="5">
    <source>
        <dbReference type="Proteomes" id="UP000310685"/>
    </source>
</evidence>
<sequence length="279" mass="32580">MKRSTNKYDDTKPTILTLPDEILFIITEDASKLSLTCRRCYHLRSHPPMKGIASHNAPTFDSFNMERIHHATLKRFSQFLVDFVNDTSKSKHIIQLRYKHYGNTTSVELQTLKALLKLPNLERLVYQTDKASCINTLARLCDPSLNRHLRQINIKVRTIPDLALYLNRLLQLPHLSLLTIDTTCNNMSVIKHQVYNLIGLFDLFQPNPDVKVITSNCVHNNLDYDIDNYVIIWKKCVVCLDHFTIIRSFDSFNEILAKAYQWPDDSHYIREKLLEIHDK</sequence>
<dbReference type="Proteomes" id="UP000310685">
    <property type="component" value="Unassembled WGS sequence"/>
</dbReference>
<organism evidence="3 6">
    <name type="scientific">Wallemia mellicola</name>
    <dbReference type="NCBI Taxonomy" id="1708541"/>
    <lineage>
        <taxon>Eukaryota</taxon>
        <taxon>Fungi</taxon>
        <taxon>Dikarya</taxon>
        <taxon>Basidiomycota</taxon>
        <taxon>Wallemiomycotina</taxon>
        <taxon>Wallemiomycetes</taxon>
        <taxon>Wallemiales</taxon>
        <taxon>Wallemiaceae</taxon>
        <taxon>Wallemia</taxon>
    </lineage>
</organism>
<accession>A0A4T0LXS0</accession>
<dbReference type="EMBL" id="SPRC01000031">
    <property type="protein sequence ID" value="TIB77799.1"/>
    <property type="molecule type" value="Genomic_DNA"/>
</dbReference>
<dbReference type="EMBL" id="SPRO01000027">
    <property type="protein sequence ID" value="TIC29485.1"/>
    <property type="molecule type" value="Genomic_DNA"/>
</dbReference>
<comment type="caution">
    <text evidence="3">The sequence shown here is derived from an EMBL/GenBank/DDBJ whole genome shotgun (WGS) entry which is preliminary data.</text>
</comment>
<evidence type="ECO:0000313" key="2">
    <source>
        <dbReference type="EMBL" id="TIC29485.1"/>
    </source>
</evidence>
<dbReference type="AlphaFoldDB" id="A0A4T0LXS0"/>
<proteinExistence type="predicted"/>
<gene>
    <name evidence="3" type="ORF">E3Q01_02734</name>
    <name evidence="2" type="ORF">E3Q10_02590</name>
    <name evidence="1" type="ORF">E3Q22_02896</name>
</gene>
<dbReference type="EMBL" id="SPRX01000033">
    <property type="protein sequence ID" value="TIC64453.1"/>
    <property type="molecule type" value="Genomic_DNA"/>
</dbReference>
<name>A0A4T0LXS0_9BASI</name>
<dbReference type="Proteomes" id="UP000310708">
    <property type="component" value="Unassembled WGS sequence"/>
</dbReference>
<protein>
    <submittedName>
        <fullName evidence="3">Uncharacterized protein</fullName>
    </submittedName>
</protein>
<evidence type="ECO:0000313" key="1">
    <source>
        <dbReference type="EMBL" id="TIB77799.1"/>
    </source>
</evidence>